<reference evidence="3" key="1">
    <citation type="submission" date="2016-11" db="EMBL/GenBank/DDBJ databases">
        <authorList>
            <person name="Varghese N."/>
            <person name="Submissions S."/>
        </authorList>
    </citation>
    <scope>NUCLEOTIDE SEQUENCE [LARGE SCALE GENOMIC DNA]</scope>
    <source>
        <strain evidence="3">DSM 27370</strain>
    </source>
</reference>
<proteinExistence type="predicted"/>
<sequence length="110" mass="12099">MSDDKELYDFFKSAKNDIPDNGFSHRVMYKLPGRINILSYLIIVICAVLGLFLTLSIVSIDMFIEQISSLVSSLSLLQIPSSSSVTAYIVGLITLGAVSFAIYEADDELL</sequence>
<dbReference type="Pfam" id="PF16479">
    <property type="entry name" value="DUF5056"/>
    <property type="match status" value="1"/>
</dbReference>
<keyword evidence="1" id="KW-1133">Transmembrane helix</keyword>
<gene>
    <name evidence="2" type="ORF">SAMN05444362_104202</name>
</gene>
<dbReference type="AlphaFoldDB" id="A0A1M4ZV20"/>
<accession>A0A1M4ZV20</accession>
<dbReference type="RefSeq" id="WP_062181998.1">
    <property type="nucleotide sequence ID" value="NZ_BBXL01000015.1"/>
</dbReference>
<organism evidence="2 3">
    <name type="scientific">Dysgonomonas macrotermitis</name>
    <dbReference type="NCBI Taxonomy" id="1346286"/>
    <lineage>
        <taxon>Bacteria</taxon>
        <taxon>Pseudomonadati</taxon>
        <taxon>Bacteroidota</taxon>
        <taxon>Bacteroidia</taxon>
        <taxon>Bacteroidales</taxon>
        <taxon>Dysgonomonadaceae</taxon>
        <taxon>Dysgonomonas</taxon>
    </lineage>
</organism>
<dbReference type="OrthoDB" id="1081447at2"/>
<dbReference type="Proteomes" id="UP000184480">
    <property type="component" value="Unassembled WGS sequence"/>
</dbReference>
<evidence type="ECO:0000313" key="2">
    <source>
        <dbReference type="EMBL" id="SHF21903.1"/>
    </source>
</evidence>
<name>A0A1M4ZV20_9BACT</name>
<feature type="transmembrane region" description="Helical" evidence="1">
    <location>
        <begin position="85"/>
        <end position="103"/>
    </location>
</feature>
<dbReference type="STRING" id="1346286.SAMN05444362_104202"/>
<keyword evidence="1" id="KW-0812">Transmembrane</keyword>
<dbReference type="InterPro" id="IPR032129">
    <property type="entry name" value="DUF5056"/>
</dbReference>
<keyword evidence="1" id="KW-0472">Membrane</keyword>
<dbReference type="EMBL" id="FQUC01000004">
    <property type="protein sequence ID" value="SHF21903.1"/>
    <property type="molecule type" value="Genomic_DNA"/>
</dbReference>
<feature type="transmembrane region" description="Helical" evidence="1">
    <location>
        <begin position="37"/>
        <end position="64"/>
    </location>
</feature>
<evidence type="ECO:0000313" key="3">
    <source>
        <dbReference type="Proteomes" id="UP000184480"/>
    </source>
</evidence>
<evidence type="ECO:0008006" key="4">
    <source>
        <dbReference type="Google" id="ProtNLM"/>
    </source>
</evidence>
<keyword evidence="3" id="KW-1185">Reference proteome</keyword>
<protein>
    <recommendedName>
        <fullName evidence="4">DUF5056 domain-containing protein</fullName>
    </recommendedName>
</protein>
<evidence type="ECO:0000256" key="1">
    <source>
        <dbReference type="SAM" id="Phobius"/>
    </source>
</evidence>